<evidence type="ECO:0000256" key="3">
    <source>
        <dbReference type="ARBA" id="ARBA00022525"/>
    </source>
</evidence>
<proteinExistence type="predicted"/>
<feature type="compositionally biased region" description="Polar residues" evidence="6">
    <location>
        <begin position="245"/>
        <end position="261"/>
    </location>
</feature>
<dbReference type="Pfam" id="PF00746">
    <property type="entry name" value="Gram_pos_anchor"/>
    <property type="match status" value="1"/>
</dbReference>
<feature type="non-terminal residue" evidence="8">
    <location>
        <position position="1"/>
    </location>
</feature>
<dbReference type="EMBL" id="RQTE01000018">
    <property type="protein sequence ID" value="RZI04604.1"/>
    <property type="molecule type" value="Genomic_DNA"/>
</dbReference>
<dbReference type="AlphaFoldDB" id="A0A4Q7CSA1"/>
<evidence type="ECO:0000256" key="5">
    <source>
        <dbReference type="ARBA" id="ARBA00023088"/>
    </source>
</evidence>
<feature type="domain" description="Gram-positive cocci surface proteins LPxTG" evidence="7">
    <location>
        <begin position="271"/>
        <end position="310"/>
    </location>
</feature>
<evidence type="ECO:0000259" key="7">
    <source>
        <dbReference type="PROSITE" id="PS50847"/>
    </source>
</evidence>
<dbReference type="NCBIfam" id="TIGR01167">
    <property type="entry name" value="LPXTG_anchor"/>
    <property type="match status" value="1"/>
</dbReference>
<comment type="subcellular location">
    <subcellularLocation>
        <location evidence="1">Secreted</location>
        <location evidence="1">Cell wall</location>
        <topology evidence="1">Peptidoglycan-anchor</topology>
    </subcellularLocation>
</comment>
<evidence type="ECO:0000256" key="2">
    <source>
        <dbReference type="ARBA" id="ARBA00022512"/>
    </source>
</evidence>
<keyword evidence="3" id="KW-0964">Secreted</keyword>
<comment type="caution">
    <text evidence="8">The sequence shown here is derived from an EMBL/GenBank/DDBJ whole genome shotgun (WGS) entry which is preliminary data.</text>
</comment>
<dbReference type="InterPro" id="IPR019931">
    <property type="entry name" value="LPXTG_anchor"/>
</dbReference>
<evidence type="ECO:0000256" key="6">
    <source>
        <dbReference type="SAM" id="MobiDB-lite"/>
    </source>
</evidence>
<feature type="compositionally biased region" description="Polar residues" evidence="6">
    <location>
        <begin position="1"/>
        <end position="61"/>
    </location>
</feature>
<sequence>GTTLNNGDVVTATETDGAGNTSQETSTTVTDNTQPDNPDNTESPGETDNPGQPDNSNQPDTQAPDAPIINPVNPGDNTVTGTGEPDGTVTVTFPDGSTATSTVGDDGTWTADVPEGTTLKDGDVVTATETDGAGNTSKVTSVTVLNDGQPAEPSNHTPSESGQTPNQPVATPDAPVVNPVPEHAGTVTGTATPGNKVEVTLPNGTVQTTEVNQNGQWTISVPTASETLEDGAVVTATEISSVGNTSQVVRTEVNHGSSTEASQKRNGDKALPETGETDNVPTASLFGTLFAVLGSIFLFWRRRKEEDEEQ</sequence>
<dbReference type="Gene3D" id="2.60.40.10">
    <property type="entry name" value="Immunoglobulins"/>
    <property type="match status" value="2"/>
</dbReference>
<evidence type="ECO:0000256" key="4">
    <source>
        <dbReference type="ARBA" id="ARBA00022729"/>
    </source>
</evidence>
<dbReference type="NCBIfam" id="NF033510">
    <property type="entry name" value="Ca_tandemer"/>
    <property type="match status" value="2"/>
</dbReference>
<dbReference type="Pfam" id="PF17936">
    <property type="entry name" value="Big_6"/>
    <property type="match status" value="2"/>
</dbReference>
<gene>
    <name evidence="8" type="ORF">EIG99_00930</name>
</gene>
<feature type="compositionally biased region" description="Basic and acidic residues" evidence="6">
    <location>
        <begin position="262"/>
        <end position="271"/>
    </location>
</feature>
<feature type="region of interest" description="Disordered" evidence="6">
    <location>
        <begin position="245"/>
        <end position="281"/>
    </location>
</feature>
<dbReference type="InterPro" id="IPR041498">
    <property type="entry name" value="Big_6"/>
</dbReference>
<protein>
    <submittedName>
        <fullName evidence="8">LPXTG cell wall anchor domain-containing protein</fullName>
    </submittedName>
</protein>
<dbReference type="PROSITE" id="PS50847">
    <property type="entry name" value="GRAM_POS_ANCHORING"/>
    <property type="match status" value="1"/>
</dbReference>
<keyword evidence="5" id="KW-0572">Peptidoglycan-anchor</keyword>
<keyword evidence="2" id="KW-0134">Cell wall</keyword>
<organism evidence="8 9">
    <name type="scientific">Staphylococcus condimenti</name>
    <dbReference type="NCBI Taxonomy" id="70255"/>
    <lineage>
        <taxon>Bacteria</taxon>
        <taxon>Bacillati</taxon>
        <taxon>Bacillota</taxon>
        <taxon>Bacilli</taxon>
        <taxon>Bacillales</taxon>
        <taxon>Staphylococcaceae</taxon>
        <taxon>Staphylococcus</taxon>
    </lineage>
</organism>
<keyword evidence="4" id="KW-0732">Signal</keyword>
<feature type="compositionally biased region" description="Polar residues" evidence="6">
    <location>
        <begin position="89"/>
        <end position="103"/>
    </location>
</feature>
<feature type="region of interest" description="Disordered" evidence="6">
    <location>
        <begin position="145"/>
        <end position="198"/>
    </location>
</feature>
<dbReference type="InterPro" id="IPR013783">
    <property type="entry name" value="Ig-like_fold"/>
</dbReference>
<reference evidence="8 9" key="1">
    <citation type="submission" date="2018-11" db="EMBL/GenBank/DDBJ databases">
        <title>Genomic profiling of Staphylococcus species from a Poultry farm system in KwaZulu-Natal, South Africa.</title>
        <authorList>
            <person name="Amoako D.G."/>
            <person name="Somboro A.M."/>
            <person name="Abia A.L.K."/>
            <person name="Bester L.A."/>
            <person name="Essack S.Y."/>
        </authorList>
    </citation>
    <scope>NUCLEOTIDE SEQUENCE [LARGE SCALE GENOMIC DNA]</scope>
    <source>
        <strain evidence="8 9">SA11</strain>
    </source>
</reference>
<dbReference type="Proteomes" id="UP000293854">
    <property type="component" value="Unassembled WGS sequence"/>
</dbReference>
<name>A0A4Q7CSA1_9STAP</name>
<accession>A0A4Q7CSA1</accession>
<evidence type="ECO:0000313" key="9">
    <source>
        <dbReference type="Proteomes" id="UP000293854"/>
    </source>
</evidence>
<evidence type="ECO:0000256" key="1">
    <source>
        <dbReference type="ARBA" id="ARBA00004168"/>
    </source>
</evidence>
<dbReference type="RefSeq" id="WP_130135235.1">
    <property type="nucleotide sequence ID" value="NZ_RQTE01000018.1"/>
</dbReference>
<evidence type="ECO:0000313" key="8">
    <source>
        <dbReference type="EMBL" id="RZI04604.1"/>
    </source>
</evidence>
<feature type="compositionally biased region" description="Polar residues" evidence="6">
    <location>
        <begin position="145"/>
        <end position="169"/>
    </location>
</feature>
<feature type="region of interest" description="Disordered" evidence="6">
    <location>
        <begin position="1"/>
        <end position="122"/>
    </location>
</feature>